<gene>
    <name evidence="3" type="ORF">GCM10022386_09150</name>
</gene>
<evidence type="ECO:0000256" key="1">
    <source>
        <dbReference type="SAM" id="SignalP"/>
    </source>
</evidence>
<protein>
    <recommendedName>
        <fullName evidence="2">Outer membrane protein beta-barrel domain-containing protein</fullName>
    </recommendedName>
</protein>
<comment type="caution">
    <text evidence="3">The sequence shown here is derived from an EMBL/GenBank/DDBJ whole genome shotgun (WGS) entry which is preliminary data.</text>
</comment>
<evidence type="ECO:0000313" key="3">
    <source>
        <dbReference type="EMBL" id="GAA4027791.1"/>
    </source>
</evidence>
<dbReference type="InterPro" id="IPR025665">
    <property type="entry name" value="Beta-barrel_OMP_2"/>
</dbReference>
<organism evidence="3 4">
    <name type="scientific">Flavobacterium cheonhonense</name>
    <dbReference type="NCBI Taxonomy" id="706185"/>
    <lineage>
        <taxon>Bacteria</taxon>
        <taxon>Pseudomonadati</taxon>
        <taxon>Bacteroidota</taxon>
        <taxon>Flavobacteriia</taxon>
        <taxon>Flavobacteriales</taxon>
        <taxon>Flavobacteriaceae</taxon>
        <taxon>Flavobacterium</taxon>
    </lineage>
</organism>
<keyword evidence="4" id="KW-1185">Reference proteome</keyword>
<dbReference type="InterPro" id="IPR011250">
    <property type="entry name" value="OMP/PagP_B-barrel"/>
</dbReference>
<evidence type="ECO:0000259" key="2">
    <source>
        <dbReference type="Pfam" id="PF13568"/>
    </source>
</evidence>
<dbReference type="EMBL" id="BAABCR010000013">
    <property type="protein sequence ID" value="GAA4027791.1"/>
    <property type="molecule type" value="Genomic_DNA"/>
</dbReference>
<dbReference type="Proteomes" id="UP001500968">
    <property type="component" value="Unassembled WGS sequence"/>
</dbReference>
<reference evidence="4" key="1">
    <citation type="journal article" date="2019" name="Int. J. Syst. Evol. Microbiol.">
        <title>The Global Catalogue of Microorganisms (GCM) 10K type strain sequencing project: providing services to taxonomists for standard genome sequencing and annotation.</title>
        <authorList>
            <consortium name="The Broad Institute Genomics Platform"/>
            <consortium name="The Broad Institute Genome Sequencing Center for Infectious Disease"/>
            <person name="Wu L."/>
            <person name="Ma J."/>
        </authorList>
    </citation>
    <scope>NUCLEOTIDE SEQUENCE [LARGE SCALE GENOMIC DNA]</scope>
    <source>
        <strain evidence="4">JCM 17064</strain>
    </source>
</reference>
<keyword evidence="1" id="KW-0732">Signal</keyword>
<feature type="domain" description="Outer membrane protein beta-barrel" evidence="2">
    <location>
        <begin position="20"/>
        <end position="181"/>
    </location>
</feature>
<sequence>MRKIFLTAALALGFTAVVVAQKKGDVEFGLNIGYNNSTISNSDVSADSAIGFNVGGSVDYYFSDRWSIKGKLIYDQKGWDNGFIEDSDGFSYVTDFNVNYLTVPVMANWHFGSKRNWFLEFGPYMGFLLNAEDVRFGTDVTDGFSSTDFGLALGIGVKIPVSDKLKLFFEYEGQGGVSDIFKVNEFSRVTNSRSSLNVGLNFLLK</sequence>
<dbReference type="SUPFAM" id="SSF56925">
    <property type="entry name" value="OMPA-like"/>
    <property type="match status" value="1"/>
</dbReference>
<accession>A0ABP7TLE6</accession>
<feature type="signal peptide" evidence="1">
    <location>
        <begin position="1"/>
        <end position="20"/>
    </location>
</feature>
<dbReference type="RefSeq" id="WP_324690523.1">
    <property type="nucleotide sequence ID" value="NZ_BAABCR010000013.1"/>
</dbReference>
<dbReference type="Gene3D" id="2.40.160.20">
    <property type="match status" value="1"/>
</dbReference>
<evidence type="ECO:0000313" key="4">
    <source>
        <dbReference type="Proteomes" id="UP001500968"/>
    </source>
</evidence>
<name>A0ABP7TLE6_9FLAO</name>
<feature type="chain" id="PRO_5047280622" description="Outer membrane protein beta-barrel domain-containing protein" evidence="1">
    <location>
        <begin position="21"/>
        <end position="205"/>
    </location>
</feature>
<proteinExistence type="predicted"/>
<dbReference type="Pfam" id="PF13568">
    <property type="entry name" value="OMP_b-brl_2"/>
    <property type="match status" value="1"/>
</dbReference>